<accession>A0A419ACN5</accession>
<keyword evidence="2" id="KW-1185">Reference proteome</keyword>
<proteinExistence type="predicted"/>
<gene>
    <name evidence="1" type="ORF">D3P05_00775</name>
</gene>
<comment type="caution">
    <text evidence="1">The sequence shown here is derived from an EMBL/GenBank/DDBJ whole genome shotgun (WGS) entry which is preliminary data.</text>
</comment>
<evidence type="ECO:0000313" key="1">
    <source>
        <dbReference type="EMBL" id="RJL22195.1"/>
    </source>
</evidence>
<dbReference type="RefSeq" id="WP_119896280.1">
    <property type="nucleotide sequence ID" value="NZ_QNRC01000057.1"/>
</dbReference>
<protein>
    <submittedName>
        <fullName evidence="1">Uncharacterized protein</fullName>
    </submittedName>
</protein>
<evidence type="ECO:0000313" key="2">
    <source>
        <dbReference type="Proteomes" id="UP000283587"/>
    </source>
</evidence>
<dbReference type="AlphaFoldDB" id="A0A419ACN5"/>
<dbReference type="OrthoDB" id="9976904at2"/>
<organism evidence="1 2">
    <name type="scientific">Paracoccus siganidrum</name>
    <dbReference type="NCBI Taxonomy" id="1276757"/>
    <lineage>
        <taxon>Bacteria</taxon>
        <taxon>Pseudomonadati</taxon>
        <taxon>Pseudomonadota</taxon>
        <taxon>Alphaproteobacteria</taxon>
        <taxon>Rhodobacterales</taxon>
        <taxon>Paracoccaceae</taxon>
        <taxon>Paracoccus</taxon>
    </lineage>
</organism>
<dbReference type="Proteomes" id="UP000283587">
    <property type="component" value="Unassembled WGS sequence"/>
</dbReference>
<name>A0A419ACN5_9RHOB</name>
<sequence>MSTATSLEDISLELSKLSCLLSALELTTDGMTAADDEYSRQRRDATVGLVEAMRVQMEKTHQEVQNQIKQELARKRAA</sequence>
<dbReference type="EMBL" id="QZEW01000002">
    <property type="protein sequence ID" value="RJL22195.1"/>
    <property type="molecule type" value="Genomic_DNA"/>
</dbReference>
<reference evidence="2" key="1">
    <citation type="submission" date="2018-09" db="EMBL/GenBank/DDBJ databases">
        <title>Paracoccus onubensis nov. sp. a moderate halophilic bacterium isolated from Gruta de las Maravillas (Aracena, Spain).</title>
        <authorList>
            <person name="Jurado V."/>
            <person name="Gutierrez-Patricio S."/>
            <person name="Gonzalez-Pimentel J.L."/>
            <person name="Miller A.Z."/>
            <person name="Laiz L."/>
            <person name="Saiz-Jimenez C."/>
        </authorList>
    </citation>
    <scope>NUCLEOTIDE SEQUENCE [LARGE SCALE GENOMIC DNA]</scope>
    <source>
        <strain evidence="2">DSM 26381</strain>
    </source>
</reference>